<keyword evidence="1" id="KW-1133">Transmembrane helix</keyword>
<reference evidence="2" key="1">
    <citation type="submission" date="2019-08" db="EMBL/GenBank/DDBJ databases">
        <title>Reference gene set and small RNA set construction with multiple tissues from Davidia involucrata Baill.</title>
        <authorList>
            <person name="Yang H."/>
            <person name="Zhou C."/>
            <person name="Li G."/>
            <person name="Wang J."/>
            <person name="Gao P."/>
            <person name="Wang M."/>
            <person name="Wang R."/>
            <person name="Zhao Y."/>
        </authorList>
    </citation>
    <scope>NUCLEOTIDE SEQUENCE</scope>
    <source>
        <tissue evidence="2">Mixed with DoveR01_LX</tissue>
    </source>
</reference>
<feature type="transmembrane region" description="Helical" evidence="1">
    <location>
        <begin position="97"/>
        <end position="125"/>
    </location>
</feature>
<accession>A0A5B6YS94</accession>
<dbReference type="AlphaFoldDB" id="A0A5B6YS94"/>
<evidence type="ECO:0008006" key="3">
    <source>
        <dbReference type="Google" id="ProtNLM"/>
    </source>
</evidence>
<keyword evidence="1" id="KW-0812">Transmembrane</keyword>
<organism evidence="2">
    <name type="scientific">Davidia involucrata</name>
    <name type="common">Dove tree</name>
    <dbReference type="NCBI Taxonomy" id="16924"/>
    <lineage>
        <taxon>Eukaryota</taxon>
        <taxon>Viridiplantae</taxon>
        <taxon>Streptophyta</taxon>
        <taxon>Embryophyta</taxon>
        <taxon>Tracheophyta</taxon>
        <taxon>Spermatophyta</taxon>
        <taxon>Magnoliopsida</taxon>
        <taxon>eudicotyledons</taxon>
        <taxon>Gunneridae</taxon>
        <taxon>Pentapetalae</taxon>
        <taxon>asterids</taxon>
        <taxon>Cornales</taxon>
        <taxon>Nyssaceae</taxon>
        <taxon>Davidia</taxon>
    </lineage>
</organism>
<keyword evidence="1" id="KW-0472">Membrane</keyword>
<name>A0A5B6YS94_DAVIN</name>
<evidence type="ECO:0000313" key="2">
    <source>
        <dbReference type="EMBL" id="MPA34631.1"/>
    </source>
</evidence>
<proteinExistence type="predicted"/>
<evidence type="ECO:0000256" key="1">
    <source>
        <dbReference type="SAM" id="Phobius"/>
    </source>
</evidence>
<feature type="transmembrane region" description="Helical" evidence="1">
    <location>
        <begin position="17"/>
        <end position="40"/>
    </location>
</feature>
<gene>
    <name evidence="2" type="ORF">Din_004072</name>
</gene>
<sequence>MNSWCVCKASEETRNHLLIHCPIIQAVWMLLLDLFGIYWVMSRSTLEVLTIWRGNSIRRRVKQAWQLIPLCLWWITWKERNQRIFEGVDAPVWNVKAILLSTLYFWITEGSALSINNFLSFLYTLRL</sequence>
<dbReference type="EMBL" id="GHES01004072">
    <property type="protein sequence ID" value="MPA34631.1"/>
    <property type="molecule type" value="Transcribed_RNA"/>
</dbReference>
<protein>
    <recommendedName>
        <fullName evidence="3">Reverse transcriptase zinc-binding domain-containing protein</fullName>
    </recommendedName>
</protein>